<evidence type="ECO:0000313" key="2">
    <source>
        <dbReference type="EMBL" id="KAJ1150634.1"/>
    </source>
</evidence>
<accession>A0AAV7RHC4</accession>
<organism evidence="2 3">
    <name type="scientific">Pleurodeles waltl</name>
    <name type="common">Iberian ribbed newt</name>
    <dbReference type="NCBI Taxonomy" id="8319"/>
    <lineage>
        <taxon>Eukaryota</taxon>
        <taxon>Metazoa</taxon>
        <taxon>Chordata</taxon>
        <taxon>Craniata</taxon>
        <taxon>Vertebrata</taxon>
        <taxon>Euteleostomi</taxon>
        <taxon>Amphibia</taxon>
        <taxon>Batrachia</taxon>
        <taxon>Caudata</taxon>
        <taxon>Salamandroidea</taxon>
        <taxon>Salamandridae</taxon>
        <taxon>Pleurodelinae</taxon>
        <taxon>Pleurodeles</taxon>
    </lineage>
</organism>
<protein>
    <submittedName>
        <fullName evidence="2">Uncharacterized protein</fullName>
    </submittedName>
</protein>
<dbReference type="AlphaFoldDB" id="A0AAV7RHC4"/>
<dbReference type="EMBL" id="JANPWB010000009">
    <property type="protein sequence ID" value="KAJ1150634.1"/>
    <property type="molecule type" value="Genomic_DNA"/>
</dbReference>
<evidence type="ECO:0000256" key="1">
    <source>
        <dbReference type="SAM" id="MobiDB-lite"/>
    </source>
</evidence>
<sequence length="109" mass="11469">MASFGLRASGGSDSMSANGAKPKDHSGPRDPSGGGREPPRANLKGEQLREVPLPGAAFLPRSGRNREAEREGVWNGEGSRSEAAAHWRALFVQAAPGSARGRPDTLPPW</sequence>
<reference evidence="2" key="1">
    <citation type="journal article" date="2022" name="bioRxiv">
        <title>Sequencing and chromosome-scale assembly of the giantPleurodeles waltlgenome.</title>
        <authorList>
            <person name="Brown T."/>
            <person name="Elewa A."/>
            <person name="Iarovenko S."/>
            <person name="Subramanian E."/>
            <person name="Araus A.J."/>
            <person name="Petzold A."/>
            <person name="Susuki M."/>
            <person name="Suzuki K.-i.T."/>
            <person name="Hayashi T."/>
            <person name="Toyoda A."/>
            <person name="Oliveira C."/>
            <person name="Osipova E."/>
            <person name="Leigh N.D."/>
            <person name="Simon A."/>
            <person name="Yun M.H."/>
        </authorList>
    </citation>
    <scope>NUCLEOTIDE SEQUENCE</scope>
    <source>
        <strain evidence="2">20211129_DDA</strain>
        <tissue evidence="2">Liver</tissue>
    </source>
</reference>
<proteinExistence type="predicted"/>
<comment type="caution">
    <text evidence="2">The sequence shown here is derived from an EMBL/GenBank/DDBJ whole genome shotgun (WGS) entry which is preliminary data.</text>
</comment>
<name>A0AAV7RHC4_PLEWA</name>
<dbReference type="Proteomes" id="UP001066276">
    <property type="component" value="Chromosome 5"/>
</dbReference>
<keyword evidence="3" id="KW-1185">Reference proteome</keyword>
<evidence type="ECO:0000313" key="3">
    <source>
        <dbReference type="Proteomes" id="UP001066276"/>
    </source>
</evidence>
<feature type="region of interest" description="Disordered" evidence="1">
    <location>
        <begin position="1"/>
        <end position="81"/>
    </location>
</feature>
<gene>
    <name evidence="2" type="ORF">NDU88_003424</name>
</gene>